<proteinExistence type="predicted"/>
<name>A0A6S6S696_9BACT</name>
<dbReference type="SUPFAM" id="SSF53955">
    <property type="entry name" value="Lysozyme-like"/>
    <property type="match status" value="1"/>
</dbReference>
<dbReference type="Gene3D" id="1.10.530.10">
    <property type="match status" value="1"/>
</dbReference>
<organism evidence="2">
    <name type="scientific">uncultured Sulfurovum sp</name>
    <dbReference type="NCBI Taxonomy" id="269237"/>
    <lineage>
        <taxon>Bacteria</taxon>
        <taxon>Pseudomonadati</taxon>
        <taxon>Campylobacterota</taxon>
        <taxon>Epsilonproteobacteria</taxon>
        <taxon>Campylobacterales</taxon>
        <taxon>Sulfurovaceae</taxon>
        <taxon>Sulfurovum</taxon>
        <taxon>environmental samples</taxon>
    </lineage>
</organism>
<reference evidence="2" key="1">
    <citation type="submission" date="2020-01" db="EMBL/GenBank/DDBJ databases">
        <authorList>
            <person name="Meier V. D."/>
            <person name="Meier V D."/>
        </authorList>
    </citation>
    <scope>NUCLEOTIDE SEQUENCE</scope>
    <source>
        <strain evidence="2">HLG_WM_MAG_06</strain>
    </source>
</reference>
<feature type="domain" description="Transglycosylase SLT" evidence="1">
    <location>
        <begin position="47"/>
        <end position="162"/>
    </location>
</feature>
<accession>A0A6S6S696</accession>
<evidence type="ECO:0000313" key="2">
    <source>
        <dbReference type="EMBL" id="CAA6799845.1"/>
    </source>
</evidence>
<dbReference type="InterPro" id="IPR023346">
    <property type="entry name" value="Lysozyme-like_dom_sf"/>
</dbReference>
<sequence>MKIIILCFVPILVFGGWDIWWQKPPTLSYYKIRSYNQLYTKYDRIFLREGKRWGFSPIFLKAIATQETGINIKLKDNGNRNGSIDIGLMRINNIHKNELWYWKRWTLNDMRTNPNKAVYFAAKILKKCIKIYGLNFNDNEKLANTFSCYNGSQRFYSKAKRKVVGDPNLIYGKKVLYHISMYNKVGSPLIDGEVIAYDYDFSSIENINNEMDTISLMAVNNITVKNIDKTALLKHTFPWKVRMD</sequence>
<evidence type="ECO:0000259" key="1">
    <source>
        <dbReference type="Pfam" id="PF01464"/>
    </source>
</evidence>
<gene>
    <name evidence="2" type="ORF">HELGO_WM11983</name>
</gene>
<dbReference type="InterPro" id="IPR008258">
    <property type="entry name" value="Transglycosylase_SLT_dom_1"/>
</dbReference>
<dbReference type="Pfam" id="PF01464">
    <property type="entry name" value="SLT"/>
    <property type="match status" value="1"/>
</dbReference>
<dbReference type="EMBL" id="CACVAP010000026">
    <property type="protein sequence ID" value="CAA6799845.1"/>
    <property type="molecule type" value="Genomic_DNA"/>
</dbReference>
<protein>
    <recommendedName>
        <fullName evidence="1">Transglycosylase SLT domain-containing protein</fullName>
    </recommendedName>
</protein>
<dbReference type="AlphaFoldDB" id="A0A6S6S696"/>